<dbReference type="SUPFAM" id="SSF88946">
    <property type="entry name" value="Sigma2 domain of RNA polymerase sigma factors"/>
    <property type="match status" value="1"/>
</dbReference>
<keyword evidence="3" id="KW-0731">Sigma factor</keyword>
<dbReference type="NCBIfam" id="TIGR02937">
    <property type="entry name" value="sigma70-ECF"/>
    <property type="match status" value="1"/>
</dbReference>
<gene>
    <name evidence="8" type="ORF">HNP32_002499</name>
</gene>
<feature type="domain" description="RNA polymerase sigma factor 70 region 4 type 2" evidence="7">
    <location>
        <begin position="103"/>
        <end position="155"/>
    </location>
</feature>
<dbReference type="InterPro" id="IPR039425">
    <property type="entry name" value="RNA_pol_sigma-70-like"/>
</dbReference>
<keyword evidence="2" id="KW-0805">Transcription regulation</keyword>
<dbReference type="SUPFAM" id="SSF88659">
    <property type="entry name" value="Sigma3 and sigma4 domains of RNA polymerase sigma factors"/>
    <property type="match status" value="1"/>
</dbReference>
<evidence type="ECO:0000259" key="6">
    <source>
        <dbReference type="Pfam" id="PF04542"/>
    </source>
</evidence>
<dbReference type="Proteomes" id="UP000539957">
    <property type="component" value="Unassembled WGS sequence"/>
</dbReference>
<dbReference type="Gene3D" id="1.10.1740.10">
    <property type="match status" value="1"/>
</dbReference>
<dbReference type="InterPro" id="IPR036388">
    <property type="entry name" value="WH-like_DNA-bd_sf"/>
</dbReference>
<dbReference type="Gene3D" id="1.10.10.10">
    <property type="entry name" value="Winged helix-like DNA-binding domain superfamily/Winged helix DNA-binding domain"/>
    <property type="match status" value="1"/>
</dbReference>
<evidence type="ECO:0000313" key="9">
    <source>
        <dbReference type="Proteomes" id="UP000539957"/>
    </source>
</evidence>
<dbReference type="Pfam" id="PF08281">
    <property type="entry name" value="Sigma70_r4_2"/>
    <property type="match status" value="1"/>
</dbReference>
<evidence type="ECO:0000259" key="7">
    <source>
        <dbReference type="Pfam" id="PF08281"/>
    </source>
</evidence>
<reference evidence="8 9" key="1">
    <citation type="submission" date="2020-08" db="EMBL/GenBank/DDBJ databases">
        <title>Functional genomics of gut bacteria from endangered species of beetles.</title>
        <authorList>
            <person name="Carlos-Shanley C."/>
        </authorList>
    </citation>
    <scope>NUCLEOTIDE SEQUENCE [LARGE SCALE GENOMIC DNA]</scope>
    <source>
        <strain evidence="8 9">S00123</strain>
    </source>
</reference>
<dbReference type="PANTHER" id="PTHR43133:SF8">
    <property type="entry name" value="RNA POLYMERASE SIGMA FACTOR HI_1459-RELATED"/>
    <property type="match status" value="1"/>
</dbReference>
<feature type="domain" description="RNA polymerase sigma-70 region 2" evidence="6">
    <location>
        <begin position="7"/>
        <end position="66"/>
    </location>
</feature>
<dbReference type="GO" id="GO:0003677">
    <property type="term" value="F:DNA binding"/>
    <property type="evidence" value="ECO:0007669"/>
    <property type="project" value="UniProtKB-KW"/>
</dbReference>
<keyword evidence="5" id="KW-0804">Transcription</keyword>
<evidence type="ECO:0000256" key="2">
    <source>
        <dbReference type="ARBA" id="ARBA00023015"/>
    </source>
</evidence>
<name>A0A7W7IQN9_9CAUL</name>
<evidence type="ECO:0000256" key="3">
    <source>
        <dbReference type="ARBA" id="ARBA00023082"/>
    </source>
</evidence>
<comment type="similarity">
    <text evidence="1">Belongs to the sigma-70 factor family. ECF subfamily.</text>
</comment>
<dbReference type="InterPro" id="IPR013325">
    <property type="entry name" value="RNA_pol_sigma_r2"/>
</dbReference>
<dbReference type="PANTHER" id="PTHR43133">
    <property type="entry name" value="RNA POLYMERASE ECF-TYPE SIGMA FACTO"/>
    <property type="match status" value="1"/>
</dbReference>
<evidence type="ECO:0000256" key="5">
    <source>
        <dbReference type="ARBA" id="ARBA00023163"/>
    </source>
</evidence>
<dbReference type="GO" id="GO:0016987">
    <property type="term" value="F:sigma factor activity"/>
    <property type="evidence" value="ECO:0007669"/>
    <property type="project" value="UniProtKB-KW"/>
</dbReference>
<organism evidence="8 9">
    <name type="scientific">Brevundimonas bullata</name>
    <dbReference type="NCBI Taxonomy" id="13160"/>
    <lineage>
        <taxon>Bacteria</taxon>
        <taxon>Pseudomonadati</taxon>
        <taxon>Pseudomonadota</taxon>
        <taxon>Alphaproteobacteria</taxon>
        <taxon>Caulobacterales</taxon>
        <taxon>Caulobacteraceae</taxon>
        <taxon>Brevundimonas</taxon>
    </lineage>
</organism>
<dbReference type="InterPro" id="IPR013249">
    <property type="entry name" value="RNA_pol_sigma70_r4_t2"/>
</dbReference>
<dbReference type="CDD" id="cd06171">
    <property type="entry name" value="Sigma70_r4"/>
    <property type="match status" value="1"/>
</dbReference>
<dbReference type="AlphaFoldDB" id="A0A7W7IQN9"/>
<evidence type="ECO:0000313" key="8">
    <source>
        <dbReference type="EMBL" id="MBB4798745.1"/>
    </source>
</evidence>
<comment type="caution">
    <text evidence="8">The sequence shown here is derived from an EMBL/GenBank/DDBJ whole genome shotgun (WGS) entry which is preliminary data.</text>
</comment>
<proteinExistence type="inferred from homology"/>
<sequence>MRDTKAGLYRFVRRYVGDADETYDLVQEAYAAAWLAIRRYEPERSFEAWLRTIAINKCRDWSRRRNIRRLFMGSTDLHSAEALAVPDDEAGAEDQYDAAEQAQRLHAAIAALPPKLKEPLLLTAIEERSHAEAAEILGLSAKAVEMRLARARQKLALHLRPET</sequence>
<dbReference type="GO" id="GO:0006352">
    <property type="term" value="P:DNA-templated transcription initiation"/>
    <property type="evidence" value="ECO:0007669"/>
    <property type="project" value="InterPro"/>
</dbReference>
<dbReference type="InterPro" id="IPR014284">
    <property type="entry name" value="RNA_pol_sigma-70_dom"/>
</dbReference>
<accession>A0A7W7IQN9</accession>
<evidence type="ECO:0000256" key="4">
    <source>
        <dbReference type="ARBA" id="ARBA00023125"/>
    </source>
</evidence>
<dbReference type="InterPro" id="IPR013324">
    <property type="entry name" value="RNA_pol_sigma_r3/r4-like"/>
</dbReference>
<dbReference type="InterPro" id="IPR007627">
    <property type="entry name" value="RNA_pol_sigma70_r2"/>
</dbReference>
<dbReference type="EMBL" id="JACHKY010000004">
    <property type="protein sequence ID" value="MBB4798745.1"/>
    <property type="molecule type" value="Genomic_DNA"/>
</dbReference>
<dbReference type="Pfam" id="PF04542">
    <property type="entry name" value="Sigma70_r2"/>
    <property type="match status" value="1"/>
</dbReference>
<keyword evidence="9" id="KW-1185">Reference proteome</keyword>
<keyword evidence="4" id="KW-0238">DNA-binding</keyword>
<evidence type="ECO:0000256" key="1">
    <source>
        <dbReference type="ARBA" id="ARBA00010641"/>
    </source>
</evidence>
<protein>
    <submittedName>
        <fullName evidence="8">RNA polymerase sigma-70 factor (ECF subfamily)</fullName>
    </submittedName>
</protein>